<evidence type="ECO:0000256" key="3">
    <source>
        <dbReference type="ARBA" id="ARBA00023163"/>
    </source>
</evidence>
<dbReference type="InterPro" id="IPR018062">
    <property type="entry name" value="HTH_AraC-typ_CS"/>
</dbReference>
<dbReference type="InterPro" id="IPR050204">
    <property type="entry name" value="AraC_XylS_family_regulators"/>
</dbReference>
<gene>
    <name evidence="5" type="ORF">Aam_025_040</name>
</gene>
<proteinExistence type="predicted"/>
<evidence type="ECO:0000313" key="6">
    <source>
        <dbReference type="Proteomes" id="UP000032668"/>
    </source>
</evidence>
<evidence type="ECO:0000259" key="4">
    <source>
        <dbReference type="PROSITE" id="PS01124"/>
    </source>
</evidence>
<organism evidence="5 6">
    <name type="scientific">Acidocella aminolytica 101 = DSM 11237</name>
    <dbReference type="NCBI Taxonomy" id="1120923"/>
    <lineage>
        <taxon>Bacteria</taxon>
        <taxon>Pseudomonadati</taxon>
        <taxon>Pseudomonadota</taxon>
        <taxon>Alphaproteobacteria</taxon>
        <taxon>Acetobacterales</taxon>
        <taxon>Acidocellaceae</taxon>
        <taxon>Acidocella</taxon>
    </lineage>
</organism>
<reference evidence="5 6" key="1">
    <citation type="submission" date="2012-11" db="EMBL/GenBank/DDBJ databases">
        <title>Whole genome sequence of Acidocella aminolytica 101 = DSM 11237.</title>
        <authorList>
            <person name="Azuma Y."/>
            <person name="Higashiura N."/>
            <person name="Hirakawa H."/>
            <person name="Matsushita K."/>
        </authorList>
    </citation>
    <scope>NUCLEOTIDE SEQUENCE [LARGE SCALE GENOMIC DNA]</scope>
    <source>
        <strain evidence="6">101 / DSM 11237</strain>
    </source>
</reference>
<dbReference type="SUPFAM" id="SSF46689">
    <property type="entry name" value="Homeodomain-like"/>
    <property type="match status" value="2"/>
</dbReference>
<dbReference type="InterPro" id="IPR018060">
    <property type="entry name" value="HTH_AraC"/>
</dbReference>
<accession>A0A0D6PDC2</accession>
<dbReference type="Gene3D" id="1.10.10.60">
    <property type="entry name" value="Homeodomain-like"/>
    <property type="match status" value="2"/>
</dbReference>
<dbReference type="Proteomes" id="UP000032668">
    <property type="component" value="Unassembled WGS sequence"/>
</dbReference>
<feature type="domain" description="HTH araC/xylS-type" evidence="4">
    <location>
        <begin position="194"/>
        <end position="291"/>
    </location>
</feature>
<dbReference type="RefSeq" id="WP_048878092.1">
    <property type="nucleotide sequence ID" value="NZ_BANC01000025.1"/>
</dbReference>
<dbReference type="InterPro" id="IPR009057">
    <property type="entry name" value="Homeodomain-like_sf"/>
</dbReference>
<dbReference type="PROSITE" id="PS00041">
    <property type="entry name" value="HTH_ARAC_FAMILY_1"/>
    <property type="match status" value="1"/>
</dbReference>
<dbReference type="STRING" id="1120923.SAMN02746095_01972"/>
<dbReference type="PANTHER" id="PTHR46796:SF6">
    <property type="entry name" value="ARAC SUBFAMILY"/>
    <property type="match status" value="1"/>
</dbReference>
<dbReference type="GO" id="GO:0003700">
    <property type="term" value="F:DNA-binding transcription factor activity"/>
    <property type="evidence" value="ECO:0007669"/>
    <property type="project" value="InterPro"/>
</dbReference>
<comment type="caution">
    <text evidence="5">The sequence shown here is derived from an EMBL/GenBank/DDBJ whole genome shotgun (WGS) entry which is preliminary data.</text>
</comment>
<keyword evidence="3" id="KW-0804">Transcription</keyword>
<keyword evidence="2" id="KW-0238">DNA-binding</keyword>
<sequence>MKNLTGLTVHDHLANAAVPLRASASFGHGLAGALWDRDEAAISRYETPSHHTLSLYVSGGVSFRRRLGDGYMTSFGAGSLCLMPEGLTSEWEVSGPVQMLHLYVSKAAFQRAVVETTGADPAHVTLREVPYFQDPTLETVMRQIMLPLNWDEPAERVAVSHGAQTLLAYLVSRMTEHGPRALQARGGLPAAVLRRLQGFVEAHLDQPLSIGDLATCANLSPYHFARAFKRSTGESPHAYVLRRRIGKAKEALAAGRSLAETASLCGFSSQSHFTERFRAQTGVTPGQFWRSTRLPD</sequence>
<dbReference type="OrthoDB" id="110167at2"/>
<evidence type="ECO:0000256" key="1">
    <source>
        <dbReference type="ARBA" id="ARBA00023015"/>
    </source>
</evidence>
<keyword evidence="6" id="KW-1185">Reference proteome</keyword>
<dbReference type="PANTHER" id="PTHR46796">
    <property type="entry name" value="HTH-TYPE TRANSCRIPTIONAL ACTIVATOR RHAS-RELATED"/>
    <property type="match status" value="1"/>
</dbReference>
<dbReference type="PROSITE" id="PS01124">
    <property type="entry name" value="HTH_ARAC_FAMILY_2"/>
    <property type="match status" value="1"/>
</dbReference>
<name>A0A0D6PDC2_9PROT</name>
<dbReference type="Pfam" id="PF12833">
    <property type="entry name" value="HTH_18"/>
    <property type="match status" value="1"/>
</dbReference>
<protein>
    <submittedName>
        <fullName evidence="5">Transcriptional regulator AraC</fullName>
    </submittedName>
</protein>
<dbReference type="SMART" id="SM00342">
    <property type="entry name" value="HTH_ARAC"/>
    <property type="match status" value="1"/>
</dbReference>
<dbReference type="AlphaFoldDB" id="A0A0D6PDC2"/>
<evidence type="ECO:0000313" key="5">
    <source>
        <dbReference type="EMBL" id="GAN79652.1"/>
    </source>
</evidence>
<evidence type="ECO:0000256" key="2">
    <source>
        <dbReference type="ARBA" id="ARBA00023125"/>
    </source>
</evidence>
<dbReference type="GO" id="GO:0043565">
    <property type="term" value="F:sequence-specific DNA binding"/>
    <property type="evidence" value="ECO:0007669"/>
    <property type="project" value="InterPro"/>
</dbReference>
<keyword evidence="1" id="KW-0805">Transcription regulation</keyword>
<dbReference type="EMBL" id="BANC01000025">
    <property type="protein sequence ID" value="GAN79652.1"/>
    <property type="molecule type" value="Genomic_DNA"/>
</dbReference>